<reference evidence="5" key="1">
    <citation type="submission" date="2023-08" db="EMBL/GenBank/DDBJ databases">
        <title>Rhodospirillaceae gen. nov., a novel taxon isolated from the Yangtze River Yuezi River estuary sludge.</title>
        <authorList>
            <person name="Ruan L."/>
        </authorList>
    </citation>
    <scope>NUCLEOTIDE SEQUENCE [LARGE SCALE GENOMIC DNA]</scope>
    <source>
        <strain evidence="5">R-7</strain>
    </source>
</reference>
<organism evidence="4 5">
    <name type="scientific">Dongia sedimenti</name>
    <dbReference type="NCBI Taxonomy" id="3064282"/>
    <lineage>
        <taxon>Bacteria</taxon>
        <taxon>Pseudomonadati</taxon>
        <taxon>Pseudomonadota</taxon>
        <taxon>Alphaproteobacteria</taxon>
        <taxon>Rhodospirillales</taxon>
        <taxon>Dongiaceae</taxon>
        <taxon>Dongia</taxon>
    </lineage>
</organism>
<dbReference type="Pfam" id="PF00583">
    <property type="entry name" value="Acetyltransf_1"/>
    <property type="match status" value="1"/>
</dbReference>
<dbReference type="PROSITE" id="PS51186">
    <property type="entry name" value="GNAT"/>
    <property type="match status" value="1"/>
</dbReference>
<protein>
    <submittedName>
        <fullName evidence="4">GNAT family N-acetyltransferase</fullName>
    </submittedName>
</protein>
<comment type="caution">
    <text evidence="4">The sequence shown here is derived from an EMBL/GenBank/DDBJ whole genome shotgun (WGS) entry which is preliminary data.</text>
</comment>
<proteinExistence type="predicted"/>
<dbReference type="Gene3D" id="3.40.630.30">
    <property type="match status" value="1"/>
</dbReference>
<evidence type="ECO:0000313" key="4">
    <source>
        <dbReference type="EMBL" id="MDQ7250881.1"/>
    </source>
</evidence>
<keyword evidence="1" id="KW-0808">Transferase</keyword>
<sequence length="149" mass="16908">MRWILNELAPDLTIRQAGPDDHPACAAVFLAAYRQAFPLHPPEYYVPERYFESITGEEQWVALQDGRIIAVLSVYWPENFIHSLYVDPAVQGRGIGRRLLAAALARAKGVCELKCDKANKRAVSFYKHLGWREVGEGMAETGPWVRLRK</sequence>
<dbReference type="SUPFAM" id="SSF55729">
    <property type="entry name" value="Acyl-CoA N-acyltransferases (Nat)"/>
    <property type="match status" value="1"/>
</dbReference>
<evidence type="ECO:0000259" key="3">
    <source>
        <dbReference type="PROSITE" id="PS51186"/>
    </source>
</evidence>
<dbReference type="EMBL" id="JAUYVI010000008">
    <property type="protein sequence ID" value="MDQ7250881.1"/>
    <property type="molecule type" value="Genomic_DNA"/>
</dbReference>
<dbReference type="InterPro" id="IPR050832">
    <property type="entry name" value="Bact_Acetyltransf"/>
</dbReference>
<dbReference type="Proteomes" id="UP001230156">
    <property type="component" value="Unassembled WGS sequence"/>
</dbReference>
<keyword evidence="5" id="KW-1185">Reference proteome</keyword>
<dbReference type="CDD" id="cd04301">
    <property type="entry name" value="NAT_SF"/>
    <property type="match status" value="1"/>
</dbReference>
<name>A0ABU0YT45_9PROT</name>
<evidence type="ECO:0000256" key="1">
    <source>
        <dbReference type="ARBA" id="ARBA00022679"/>
    </source>
</evidence>
<feature type="domain" description="N-acetyltransferase" evidence="3">
    <location>
        <begin position="12"/>
        <end position="149"/>
    </location>
</feature>
<dbReference type="InterPro" id="IPR016181">
    <property type="entry name" value="Acyl_CoA_acyltransferase"/>
</dbReference>
<gene>
    <name evidence="4" type="ORF">Q8A70_24550</name>
</gene>
<evidence type="ECO:0000313" key="5">
    <source>
        <dbReference type="Proteomes" id="UP001230156"/>
    </source>
</evidence>
<dbReference type="InterPro" id="IPR000182">
    <property type="entry name" value="GNAT_dom"/>
</dbReference>
<dbReference type="PANTHER" id="PTHR43877">
    <property type="entry name" value="AMINOALKYLPHOSPHONATE N-ACETYLTRANSFERASE-RELATED-RELATED"/>
    <property type="match status" value="1"/>
</dbReference>
<dbReference type="RefSeq" id="WP_379960700.1">
    <property type="nucleotide sequence ID" value="NZ_JAUYVI010000008.1"/>
</dbReference>
<accession>A0ABU0YT45</accession>
<evidence type="ECO:0000256" key="2">
    <source>
        <dbReference type="ARBA" id="ARBA00023315"/>
    </source>
</evidence>
<keyword evidence="2" id="KW-0012">Acyltransferase</keyword>